<comment type="caution">
    <text evidence="1">The sequence shown here is derived from an EMBL/GenBank/DDBJ whole genome shotgun (WGS) entry which is preliminary data.</text>
</comment>
<evidence type="ECO:0000313" key="1">
    <source>
        <dbReference type="EMBL" id="KGG51021.1"/>
    </source>
</evidence>
<dbReference type="GeneID" id="25260093"/>
<name>A0A098VTH4_9MICR</name>
<feature type="non-terminal residue" evidence="1">
    <location>
        <position position="166"/>
    </location>
</feature>
<dbReference type="VEuPathDB" id="MicrosporidiaDB:DI09_487p10"/>
<dbReference type="Proteomes" id="UP000029725">
    <property type="component" value="Unassembled WGS sequence"/>
</dbReference>
<dbReference type="EMBL" id="JMKJ01000425">
    <property type="protein sequence ID" value="KGG51021.1"/>
    <property type="molecule type" value="Genomic_DNA"/>
</dbReference>
<keyword evidence="2" id="KW-1185">Reference proteome</keyword>
<gene>
    <name evidence="1" type="ORF">DI09_487p10</name>
</gene>
<reference evidence="1 2" key="1">
    <citation type="submission" date="2014-04" db="EMBL/GenBank/DDBJ databases">
        <title>A new species of microsporidia sheds light on the evolution of extreme parasitism.</title>
        <authorList>
            <person name="Haag K.L."/>
            <person name="James T.Y."/>
            <person name="Larsson R."/>
            <person name="Schaer T.M."/>
            <person name="Refardt D."/>
            <person name="Pombert J.-F."/>
            <person name="Ebert D."/>
        </authorList>
    </citation>
    <scope>NUCLEOTIDE SEQUENCE [LARGE SCALE GENOMIC DNA]</scope>
    <source>
        <strain evidence="1 2">UGP3</strain>
        <tissue evidence="1">Spores</tissue>
    </source>
</reference>
<protein>
    <submittedName>
        <fullName evidence="1">Uncharacterized protein</fullName>
    </submittedName>
</protein>
<dbReference type="AlphaFoldDB" id="A0A098VTH4"/>
<sequence length="166" mass="18773">MLGAPLEVPFITLEDLSEIFEISTCVLNVEAFDEAISKYALESCPKFLLRIWILTSFVGYSKDSFNDSTWVSFLLALAKRIDLKEFSLEEYLDASDTNFNANNQLVIFSNPSVYASAGFSRMKNFLLTFYKDAQSHSLALEEKLSQLQFSEYISASPFRTIISVAL</sequence>
<dbReference type="RefSeq" id="XP_013237457.1">
    <property type="nucleotide sequence ID" value="XM_013382003.1"/>
</dbReference>
<dbReference type="HOGENOM" id="CLU_1603149_0_0_1"/>
<evidence type="ECO:0000313" key="2">
    <source>
        <dbReference type="Proteomes" id="UP000029725"/>
    </source>
</evidence>
<accession>A0A098VTH4</accession>
<proteinExistence type="predicted"/>
<organism evidence="1 2">
    <name type="scientific">Mitosporidium daphniae</name>
    <dbReference type="NCBI Taxonomy" id="1485682"/>
    <lineage>
        <taxon>Eukaryota</taxon>
        <taxon>Fungi</taxon>
        <taxon>Fungi incertae sedis</taxon>
        <taxon>Microsporidia</taxon>
        <taxon>Mitosporidium</taxon>
    </lineage>
</organism>